<proteinExistence type="predicted"/>
<dbReference type="EMBL" id="RYYR01000009">
    <property type="protein sequence ID" value="RUL53546.1"/>
    <property type="molecule type" value="Genomic_DNA"/>
</dbReference>
<accession>A0A432LC93</accession>
<evidence type="ECO:0000259" key="1">
    <source>
        <dbReference type="Pfam" id="PF00561"/>
    </source>
</evidence>
<keyword evidence="2" id="KW-0378">Hydrolase</keyword>
<gene>
    <name evidence="2" type="ORF">EK386_08230</name>
</gene>
<dbReference type="GO" id="GO:0016787">
    <property type="term" value="F:hydrolase activity"/>
    <property type="evidence" value="ECO:0007669"/>
    <property type="project" value="UniProtKB-KW"/>
</dbReference>
<organism evidence="2 3">
    <name type="scientific">Lysinibacillus antri</name>
    <dbReference type="NCBI Taxonomy" id="2498145"/>
    <lineage>
        <taxon>Bacteria</taxon>
        <taxon>Bacillati</taxon>
        <taxon>Bacillota</taxon>
        <taxon>Bacilli</taxon>
        <taxon>Bacillales</taxon>
        <taxon>Bacillaceae</taxon>
        <taxon>Lysinibacillus</taxon>
    </lineage>
</organism>
<protein>
    <submittedName>
        <fullName evidence="2">Alpha/beta hydrolase</fullName>
    </submittedName>
</protein>
<dbReference type="SUPFAM" id="SSF53474">
    <property type="entry name" value="alpha/beta-Hydrolases"/>
    <property type="match status" value="1"/>
</dbReference>
<comment type="caution">
    <text evidence="2">The sequence shown here is derived from an EMBL/GenBank/DDBJ whole genome shotgun (WGS) entry which is preliminary data.</text>
</comment>
<dbReference type="Proteomes" id="UP000287910">
    <property type="component" value="Unassembled WGS sequence"/>
</dbReference>
<dbReference type="Gene3D" id="3.40.50.1820">
    <property type="entry name" value="alpha/beta hydrolase"/>
    <property type="match status" value="1"/>
</dbReference>
<feature type="domain" description="AB hydrolase-1" evidence="1">
    <location>
        <begin position="13"/>
        <end position="118"/>
    </location>
</feature>
<dbReference type="InterPro" id="IPR029058">
    <property type="entry name" value="AB_hydrolase_fold"/>
</dbReference>
<reference evidence="2 3" key="1">
    <citation type="submission" date="2018-12" db="EMBL/GenBank/DDBJ databases">
        <title>Lysinibacillus antri sp. nov., isolated from a cave soil.</title>
        <authorList>
            <person name="Narsing Rao M.P."/>
            <person name="Zhang H."/>
            <person name="Dong Z.-Y."/>
            <person name="Niu X.-K."/>
            <person name="Zhang K."/>
            <person name="Fang B.-Z."/>
            <person name="Kang Y.-Q."/>
            <person name="Xiao M."/>
            <person name="Li W.-J."/>
        </authorList>
    </citation>
    <scope>NUCLEOTIDE SEQUENCE [LARGE SCALE GENOMIC DNA]</scope>
    <source>
        <strain evidence="2 3">SYSU K30002</strain>
    </source>
</reference>
<name>A0A432LC93_9BACI</name>
<evidence type="ECO:0000313" key="3">
    <source>
        <dbReference type="Proteomes" id="UP000287910"/>
    </source>
</evidence>
<sequence length="257" mass="29066">MLYYQEFGNQNAPLIVFLHGGGVSGWMWEKQVQYFQNYYCIVPDLPEQGKSAGEGPFSIQKSAEQINQLIRQKASGQKVIVIGFSLGAQVAIQMLSLDAKLIDYAIINSALVLPSPLIKKLIKPIMKLTYPLIKNKFFSKLQAKSLYIDENNFERYYNESSTINLHTLTRILEENMSFTLPKQFSKAKAKILVTVGEKEKAMMKKSTFKIIESNPNCTGIILSNIGHGLSMANPTYFNQMIEKWICHGSLPKESKQI</sequence>
<dbReference type="PANTHER" id="PTHR43798">
    <property type="entry name" value="MONOACYLGLYCEROL LIPASE"/>
    <property type="match status" value="1"/>
</dbReference>
<keyword evidence="3" id="KW-1185">Reference proteome</keyword>
<dbReference type="InterPro" id="IPR050266">
    <property type="entry name" value="AB_hydrolase_sf"/>
</dbReference>
<evidence type="ECO:0000313" key="2">
    <source>
        <dbReference type="EMBL" id="RUL53546.1"/>
    </source>
</evidence>
<dbReference type="Pfam" id="PF00561">
    <property type="entry name" value="Abhydrolase_1"/>
    <property type="match status" value="1"/>
</dbReference>
<dbReference type="InterPro" id="IPR000073">
    <property type="entry name" value="AB_hydrolase_1"/>
</dbReference>
<dbReference type="AlphaFoldDB" id="A0A432LC93"/>